<comment type="subcellular location">
    <subcellularLocation>
        <location evidence="1">Membrane</location>
        <topology evidence="1">Single-pass membrane protein</topology>
    </subcellularLocation>
</comment>
<keyword evidence="3" id="KW-1133">Transmembrane helix</keyword>
<keyword evidence="6" id="KW-0732">Signal</keyword>
<organism evidence="8 9">
    <name type="scientific">Fundidesulfovibrio magnetotacticus</name>
    <dbReference type="NCBI Taxonomy" id="2730080"/>
    <lineage>
        <taxon>Bacteria</taxon>
        <taxon>Pseudomonadati</taxon>
        <taxon>Thermodesulfobacteriota</taxon>
        <taxon>Desulfovibrionia</taxon>
        <taxon>Desulfovibrionales</taxon>
        <taxon>Desulfovibrionaceae</taxon>
        <taxon>Fundidesulfovibrio</taxon>
    </lineage>
</organism>
<dbReference type="GO" id="GO:0016020">
    <property type="term" value="C:membrane"/>
    <property type="evidence" value="ECO:0007669"/>
    <property type="project" value="UniProtKB-SubCell"/>
</dbReference>
<protein>
    <recommendedName>
        <fullName evidence="7">TonB C-terminal domain-containing protein</fullName>
    </recommendedName>
</protein>
<evidence type="ECO:0000256" key="1">
    <source>
        <dbReference type="ARBA" id="ARBA00004167"/>
    </source>
</evidence>
<keyword evidence="9" id="KW-1185">Reference proteome</keyword>
<dbReference type="Gene3D" id="3.30.1150.10">
    <property type="match status" value="1"/>
</dbReference>
<reference evidence="8 9" key="2">
    <citation type="submission" date="2020-05" db="EMBL/GenBank/DDBJ databases">
        <title>Draft genome sequence of Desulfovibrio sp. strainFSS-1.</title>
        <authorList>
            <person name="Shimoshige H."/>
            <person name="Kobayashi H."/>
            <person name="Maekawa T."/>
        </authorList>
    </citation>
    <scope>NUCLEOTIDE SEQUENCE [LARGE SCALE GENOMIC DNA]</scope>
    <source>
        <strain evidence="8 9">SIID29052-01</strain>
    </source>
</reference>
<evidence type="ECO:0000256" key="2">
    <source>
        <dbReference type="ARBA" id="ARBA00022692"/>
    </source>
</evidence>
<dbReference type="GO" id="GO:0055085">
    <property type="term" value="P:transmembrane transport"/>
    <property type="evidence" value="ECO:0007669"/>
    <property type="project" value="InterPro"/>
</dbReference>
<evidence type="ECO:0000256" key="5">
    <source>
        <dbReference type="SAM" id="MobiDB-lite"/>
    </source>
</evidence>
<dbReference type="InterPro" id="IPR006260">
    <property type="entry name" value="TonB/TolA_C"/>
</dbReference>
<feature type="region of interest" description="Disordered" evidence="5">
    <location>
        <begin position="36"/>
        <end position="61"/>
    </location>
</feature>
<accession>A0A6V8M5T3</accession>
<dbReference type="RefSeq" id="WP_173087081.1">
    <property type="nucleotide sequence ID" value="NZ_BLTE01000027.1"/>
</dbReference>
<keyword evidence="2" id="KW-0812">Transmembrane</keyword>
<comment type="caution">
    <text evidence="8">The sequence shown here is derived from an EMBL/GenBank/DDBJ whole genome shotgun (WGS) entry which is preliminary data.</text>
</comment>
<dbReference type="NCBIfam" id="TIGR01352">
    <property type="entry name" value="tonB_Cterm"/>
    <property type="match status" value="1"/>
</dbReference>
<dbReference type="AlphaFoldDB" id="A0A6V8M5T3"/>
<dbReference type="Proteomes" id="UP000494245">
    <property type="component" value="Unassembled WGS sequence"/>
</dbReference>
<feature type="chain" id="PRO_5028834914" description="TonB C-terminal domain-containing protein" evidence="6">
    <location>
        <begin position="22"/>
        <end position="151"/>
    </location>
</feature>
<dbReference type="InterPro" id="IPR037682">
    <property type="entry name" value="TonB_C"/>
</dbReference>
<evidence type="ECO:0000259" key="7">
    <source>
        <dbReference type="PROSITE" id="PS52015"/>
    </source>
</evidence>
<name>A0A6V8M5T3_9BACT</name>
<evidence type="ECO:0000313" key="9">
    <source>
        <dbReference type="Proteomes" id="UP000494245"/>
    </source>
</evidence>
<evidence type="ECO:0000256" key="3">
    <source>
        <dbReference type="ARBA" id="ARBA00022989"/>
    </source>
</evidence>
<dbReference type="SUPFAM" id="SSF74653">
    <property type="entry name" value="TolA/TonB C-terminal domain"/>
    <property type="match status" value="1"/>
</dbReference>
<feature type="region of interest" description="Disordered" evidence="5">
    <location>
        <begin position="128"/>
        <end position="151"/>
    </location>
</feature>
<proteinExistence type="predicted"/>
<feature type="domain" description="TonB C-terminal" evidence="7">
    <location>
        <begin position="65"/>
        <end position="151"/>
    </location>
</feature>
<feature type="signal peptide" evidence="6">
    <location>
        <begin position="1"/>
        <end position="21"/>
    </location>
</feature>
<dbReference type="PROSITE" id="PS52015">
    <property type="entry name" value="TONB_CTD"/>
    <property type="match status" value="1"/>
</dbReference>
<dbReference type="Pfam" id="PF13103">
    <property type="entry name" value="TonB_2"/>
    <property type="match status" value="1"/>
</dbReference>
<dbReference type="EMBL" id="BLTE01000027">
    <property type="protein sequence ID" value="GFK95945.1"/>
    <property type="molecule type" value="Genomic_DNA"/>
</dbReference>
<sequence>MRRLTQALAFLLLLAPSLALAQARMPDEYLVDPAAQARKPRQPANDAGKNPAAKPTGKSDPNQQAILRLYAVEVMAALQQQWRIVATPTQYSCVVEVAVNAQGEVRSSRLIETSGQKNFDDSTLKAVQNTPQLPAPPSGKPTTLRLTFKSR</sequence>
<keyword evidence="4" id="KW-0472">Membrane</keyword>
<evidence type="ECO:0000256" key="6">
    <source>
        <dbReference type="SAM" id="SignalP"/>
    </source>
</evidence>
<gene>
    <name evidence="8" type="ORF">NNJEOMEG_03818</name>
</gene>
<evidence type="ECO:0000256" key="4">
    <source>
        <dbReference type="ARBA" id="ARBA00023136"/>
    </source>
</evidence>
<evidence type="ECO:0000313" key="8">
    <source>
        <dbReference type="EMBL" id="GFK95945.1"/>
    </source>
</evidence>
<reference evidence="8 9" key="1">
    <citation type="submission" date="2020-04" db="EMBL/GenBank/DDBJ databases">
        <authorList>
            <consortium name="Desulfovibrio sp. FSS-1 genome sequencing consortium"/>
            <person name="Shimoshige H."/>
            <person name="Kobayashi H."/>
            <person name="Maekawa T."/>
        </authorList>
    </citation>
    <scope>NUCLEOTIDE SEQUENCE [LARGE SCALE GENOMIC DNA]</scope>
    <source>
        <strain evidence="8 9">SIID29052-01</strain>
    </source>
</reference>